<dbReference type="PANTHER" id="PTHR39189:SF1">
    <property type="entry name" value="UPF0173 METAL-DEPENDENT HYDROLASE YTKL"/>
    <property type="match status" value="1"/>
</dbReference>
<comment type="caution">
    <text evidence="1">The sequence shown here is derived from an EMBL/GenBank/DDBJ whole genome shotgun (WGS) entry which is preliminary data.</text>
</comment>
<dbReference type="EMBL" id="MHJI01000006">
    <property type="protein sequence ID" value="OGY66407.1"/>
    <property type="molecule type" value="Genomic_DNA"/>
</dbReference>
<protein>
    <recommendedName>
        <fullName evidence="3">Zn-dependent hydrolase</fullName>
    </recommendedName>
</protein>
<dbReference type="Gene3D" id="3.60.15.10">
    <property type="entry name" value="Ribonuclease Z/Hydroxyacylglutathione hydrolase-like"/>
    <property type="match status" value="1"/>
</dbReference>
<dbReference type="AlphaFoldDB" id="A0A1G1ZRD8"/>
<sequence length="210" mass="23281">MSINWYGEGCFRIQAGSLDLLIDPFEAKGGLTPPRFRHNVLLETLRAAHGLESFGEQKGEEGVVRIHSAGEYDVMGLEIRGFQLVSESTDTFTKIAYVFKLEDIKFGILGHISNPLEPDTLEAFVKTDILMIPAGGSPFLPLEEAAKLIKKIEPKIVIPTFFKIPDLKRDAGDVKEFLKAVGYEATTEEKLSIKARDLSEAKTKVMILKA</sequence>
<accession>A0A1G1ZRD8</accession>
<dbReference type="STRING" id="1798406.A3A04_00240"/>
<organism evidence="1 2">
    <name type="scientific">Candidatus Harrisonbacteria bacterium RIFCSPLOWO2_01_FULL_40_28</name>
    <dbReference type="NCBI Taxonomy" id="1798406"/>
    <lineage>
        <taxon>Bacteria</taxon>
        <taxon>Candidatus Harrisoniibacteriota</taxon>
    </lineage>
</organism>
<name>A0A1G1ZRD8_9BACT</name>
<gene>
    <name evidence="1" type="ORF">A3A04_00240</name>
</gene>
<dbReference type="SUPFAM" id="SSF56281">
    <property type="entry name" value="Metallo-hydrolase/oxidoreductase"/>
    <property type="match status" value="1"/>
</dbReference>
<dbReference type="PANTHER" id="PTHR39189">
    <property type="entry name" value="UPF0173 METAL-DEPENDENT HYDROLASE YTKL"/>
    <property type="match status" value="1"/>
</dbReference>
<evidence type="ECO:0008006" key="3">
    <source>
        <dbReference type="Google" id="ProtNLM"/>
    </source>
</evidence>
<dbReference type="Pfam" id="PF13483">
    <property type="entry name" value="Lactamase_B_3"/>
    <property type="match status" value="1"/>
</dbReference>
<dbReference type="Proteomes" id="UP000178517">
    <property type="component" value="Unassembled WGS sequence"/>
</dbReference>
<proteinExistence type="predicted"/>
<reference evidence="1 2" key="1">
    <citation type="journal article" date="2016" name="Nat. Commun.">
        <title>Thousands of microbial genomes shed light on interconnected biogeochemical processes in an aquifer system.</title>
        <authorList>
            <person name="Anantharaman K."/>
            <person name="Brown C.T."/>
            <person name="Hug L.A."/>
            <person name="Sharon I."/>
            <person name="Castelle C.J."/>
            <person name="Probst A.J."/>
            <person name="Thomas B.C."/>
            <person name="Singh A."/>
            <person name="Wilkins M.J."/>
            <person name="Karaoz U."/>
            <person name="Brodie E.L."/>
            <person name="Williams K.H."/>
            <person name="Hubbard S.S."/>
            <person name="Banfield J.F."/>
        </authorList>
    </citation>
    <scope>NUCLEOTIDE SEQUENCE [LARGE SCALE GENOMIC DNA]</scope>
</reference>
<evidence type="ECO:0000313" key="2">
    <source>
        <dbReference type="Proteomes" id="UP000178517"/>
    </source>
</evidence>
<evidence type="ECO:0000313" key="1">
    <source>
        <dbReference type="EMBL" id="OGY66407.1"/>
    </source>
</evidence>
<dbReference type="InterPro" id="IPR036866">
    <property type="entry name" value="RibonucZ/Hydroxyglut_hydro"/>
</dbReference>